<evidence type="ECO:0000313" key="3">
    <source>
        <dbReference type="Proteomes" id="UP000198432"/>
    </source>
</evidence>
<feature type="compositionally biased region" description="Polar residues" evidence="1">
    <location>
        <begin position="160"/>
        <end position="174"/>
    </location>
</feature>
<feature type="region of interest" description="Disordered" evidence="1">
    <location>
        <begin position="97"/>
        <end position="309"/>
    </location>
</feature>
<feature type="compositionally biased region" description="Basic and acidic residues" evidence="1">
    <location>
        <begin position="254"/>
        <end position="268"/>
    </location>
</feature>
<name>A0A239GJ25_9BACT</name>
<accession>A0A239GJ25</accession>
<keyword evidence="3" id="KW-1185">Reference proteome</keyword>
<reference evidence="3" key="1">
    <citation type="submission" date="2017-06" db="EMBL/GenBank/DDBJ databases">
        <authorList>
            <person name="Varghese N."/>
            <person name="Submissions S."/>
        </authorList>
    </citation>
    <scope>NUCLEOTIDE SEQUENCE [LARGE SCALE GENOMIC DNA]</scope>
    <source>
        <strain evidence="3">NKM1</strain>
    </source>
</reference>
<dbReference type="OrthoDB" id="848567at2"/>
<dbReference type="Proteomes" id="UP000198432">
    <property type="component" value="Unassembled WGS sequence"/>
</dbReference>
<feature type="compositionally biased region" description="Polar residues" evidence="1">
    <location>
        <begin position="110"/>
        <end position="131"/>
    </location>
</feature>
<dbReference type="RefSeq" id="WP_089319637.1">
    <property type="nucleotide sequence ID" value="NZ_FZOQ01000011.1"/>
</dbReference>
<dbReference type="AlphaFoldDB" id="A0A239GJ25"/>
<sequence length="309" mass="35032">MNRNQSDRYGNNSGFQTHRSERYRHPENDNMNRFDDYGASRQGTYRNEGNSGNWGSRGNDMGGSRNTSNQDIYGTYSTSRNYGSMGSYGGAQGFGSSRGGYASQRRYDSDTNFNADSGRGSYNQRNQSNYSPAGHRAYGYQSDYDSHGSNMGSNSGNDLYGSSTSRRFQGSDQGRYNFDRDNRNSGSGYRDMYGTDRNSRDSYNSPNYGGSEGNYMGSGYNRTTGGNYGSDEGNSRSSDFYNRMNMNRGTGEYGRSDYYRGPYGDRDINTGNNLFRHPESDYDYNPNRSFTRDNDRARNRSYDRNSDRY</sequence>
<dbReference type="EMBL" id="FZOQ01000011">
    <property type="protein sequence ID" value="SNS68802.1"/>
    <property type="molecule type" value="Genomic_DNA"/>
</dbReference>
<feature type="compositionally biased region" description="Polar residues" evidence="1">
    <location>
        <begin position="41"/>
        <end position="56"/>
    </location>
</feature>
<feature type="compositionally biased region" description="Polar residues" evidence="1">
    <location>
        <begin position="1"/>
        <end position="17"/>
    </location>
</feature>
<feature type="compositionally biased region" description="Basic and acidic residues" evidence="1">
    <location>
        <begin position="18"/>
        <end position="38"/>
    </location>
</feature>
<feature type="compositionally biased region" description="Low complexity" evidence="1">
    <location>
        <begin position="148"/>
        <end position="157"/>
    </location>
</feature>
<feature type="compositionally biased region" description="Basic and acidic residues" evidence="1">
    <location>
        <begin position="290"/>
        <end position="309"/>
    </location>
</feature>
<evidence type="ECO:0000256" key="1">
    <source>
        <dbReference type="SAM" id="MobiDB-lite"/>
    </source>
</evidence>
<proteinExistence type="predicted"/>
<feature type="compositionally biased region" description="Polar residues" evidence="1">
    <location>
        <begin position="235"/>
        <end position="248"/>
    </location>
</feature>
<feature type="region of interest" description="Disordered" evidence="1">
    <location>
        <begin position="1"/>
        <end position="75"/>
    </location>
</feature>
<evidence type="ECO:0000313" key="2">
    <source>
        <dbReference type="EMBL" id="SNS68802.1"/>
    </source>
</evidence>
<feature type="compositionally biased region" description="Polar residues" evidence="1">
    <location>
        <begin position="64"/>
        <end position="75"/>
    </location>
</feature>
<gene>
    <name evidence="2" type="ORF">SAMN06296052_11176</name>
</gene>
<protein>
    <submittedName>
        <fullName evidence="2">Uncharacterized protein</fullName>
    </submittedName>
</protein>
<organism evidence="2 3">
    <name type="scientific">Pontibacter ummariensis</name>
    <dbReference type="NCBI Taxonomy" id="1610492"/>
    <lineage>
        <taxon>Bacteria</taxon>
        <taxon>Pseudomonadati</taxon>
        <taxon>Bacteroidota</taxon>
        <taxon>Cytophagia</taxon>
        <taxon>Cytophagales</taxon>
        <taxon>Hymenobacteraceae</taxon>
        <taxon>Pontibacter</taxon>
    </lineage>
</organism>